<sequence length="335" mass="36243">MIWCNIASHRRSGRARRLKGALAAAIAGLVVTGVAAPEATADELPGWLSYAAGPSQAAAARALAMPAEAKAAHDDVDTEHIFGFSMGSDIGNKGEIELEIENVGRFGRRFGSYTGVGVLSQVKFTLTDNFRVAPGVSFASTQISGVPGMIDNRRTAIAGASMEFRYKLLDRDVMPFGLTLHAAPSWNRLDELTGFDAQIYGSEFAALMDKELIRGTLFAALNLWYSGGASRDLASIWSHDSEFAVQGALSYKVNSMLIVGVEARYVRAYEGLGLDRFAGDAVYVGPTFSTHLTDKIGLSGTWSTQVAGKACDDPRHLDLDNFERHQAMLRFNYLF</sequence>
<feature type="signal peptide" evidence="1">
    <location>
        <begin position="1"/>
        <end position="35"/>
    </location>
</feature>
<accession>A0A336JHE4</accession>
<keyword evidence="5" id="KW-1185">Reference proteome</keyword>
<reference evidence="3 4" key="1">
    <citation type="submission" date="2017-08" db="EMBL/GenBank/DDBJ databases">
        <authorList>
            <person name="de Groot N.N."/>
        </authorList>
    </citation>
    <scope>NUCLEOTIDE SEQUENCE [LARGE SCALE GENOMIC DNA]</scope>
    <source>
        <strain evidence="3 4">JA575</strain>
    </source>
</reference>
<keyword evidence="1" id="KW-0732">Signal</keyword>
<evidence type="ECO:0000313" key="5">
    <source>
        <dbReference type="Proteomes" id="UP000256343"/>
    </source>
</evidence>
<evidence type="ECO:0008006" key="6">
    <source>
        <dbReference type="Google" id="ProtNLM"/>
    </source>
</evidence>
<dbReference type="Proteomes" id="UP000256343">
    <property type="component" value="Unassembled WGS sequence"/>
</dbReference>
<evidence type="ECO:0000313" key="4">
    <source>
        <dbReference type="Proteomes" id="UP000252631"/>
    </source>
</evidence>
<protein>
    <recommendedName>
        <fullName evidence="6">Outer membrane beta-barrel porin/alpha-amylase</fullName>
    </recommendedName>
</protein>
<reference evidence="2 5" key="2">
    <citation type="submission" date="2018-07" db="EMBL/GenBank/DDBJ databases">
        <title>Genomic Encyclopedia of Archaeal and Bacterial Type Strains, Phase II (KMG-II): from individual species to whole genera.</title>
        <authorList>
            <person name="Goeker M."/>
        </authorList>
    </citation>
    <scope>NUCLEOTIDE SEQUENCE [LARGE SCALE GENOMIC DNA]</scope>
    <source>
        <strain evidence="2 5">JA575</strain>
    </source>
</reference>
<dbReference type="EMBL" id="UFQQ01000001">
    <property type="protein sequence ID" value="SSW89097.1"/>
    <property type="molecule type" value="Genomic_DNA"/>
</dbReference>
<dbReference type="EMBL" id="QRDT01000001">
    <property type="protein sequence ID" value="RED42496.1"/>
    <property type="molecule type" value="Genomic_DNA"/>
</dbReference>
<evidence type="ECO:0000256" key="1">
    <source>
        <dbReference type="SAM" id="SignalP"/>
    </source>
</evidence>
<organism evidence="3 4">
    <name type="scientific">Rhodopseudomonas pentothenatexigens</name>
    <dbReference type="NCBI Taxonomy" id="999699"/>
    <lineage>
        <taxon>Bacteria</taxon>
        <taxon>Pseudomonadati</taxon>
        <taxon>Pseudomonadota</taxon>
        <taxon>Alphaproteobacteria</taxon>
        <taxon>Hyphomicrobiales</taxon>
        <taxon>Nitrobacteraceae</taxon>
        <taxon>Rhodopseudomonas</taxon>
    </lineage>
</organism>
<name>A0A336JHE4_9BRAD</name>
<evidence type="ECO:0000313" key="3">
    <source>
        <dbReference type="EMBL" id="SSW89097.1"/>
    </source>
</evidence>
<evidence type="ECO:0000313" key="2">
    <source>
        <dbReference type="EMBL" id="RED42496.1"/>
    </source>
</evidence>
<gene>
    <name evidence="2" type="ORF">BJ125_101213</name>
    <name evidence="3" type="ORF">SAMN05892882_101213</name>
</gene>
<proteinExistence type="predicted"/>
<dbReference type="AlphaFoldDB" id="A0A336JHE4"/>
<feature type="chain" id="PRO_5016434578" description="Outer membrane beta-barrel porin/alpha-amylase" evidence="1">
    <location>
        <begin position="36"/>
        <end position="335"/>
    </location>
</feature>
<dbReference type="Proteomes" id="UP000252631">
    <property type="component" value="Unassembled WGS sequence"/>
</dbReference>